<dbReference type="AlphaFoldDB" id="A0AAE0FGA7"/>
<organism evidence="2 3">
    <name type="scientific">Cymbomonas tetramitiformis</name>
    <dbReference type="NCBI Taxonomy" id="36881"/>
    <lineage>
        <taxon>Eukaryota</taxon>
        <taxon>Viridiplantae</taxon>
        <taxon>Chlorophyta</taxon>
        <taxon>Pyramimonadophyceae</taxon>
        <taxon>Pyramimonadales</taxon>
        <taxon>Pyramimonadaceae</taxon>
        <taxon>Cymbomonas</taxon>
    </lineage>
</organism>
<evidence type="ECO:0000313" key="3">
    <source>
        <dbReference type="Proteomes" id="UP001190700"/>
    </source>
</evidence>
<reference evidence="2 3" key="1">
    <citation type="journal article" date="2015" name="Genome Biol. Evol.">
        <title>Comparative Genomics of a Bacterivorous Green Alga Reveals Evolutionary Causalities and Consequences of Phago-Mixotrophic Mode of Nutrition.</title>
        <authorList>
            <person name="Burns J.A."/>
            <person name="Paasch A."/>
            <person name="Narechania A."/>
            <person name="Kim E."/>
        </authorList>
    </citation>
    <scope>NUCLEOTIDE SEQUENCE [LARGE SCALE GENOMIC DNA]</scope>
    <source>
        <strain evidence="2 3">PLY_AMNH</strain>
    </source>
</reference>
<feature type="non-terminal residue" evidence="2">
    <location>
        <position position="149"/>
    </location>
</feature>
<evidence type="ECO:0000313" key="2">
    <source>
        <dbReference type="EMBL" id="KAK3259194.1"/>
    </source>
</evidence>
<keyword evidence="3" id="KW-1185">Reference proteome</keyword>
<accession>A0AAE0FGA7</accession>
<evidence type="ECO:0000256" key="1">
    <source>
        <dbReference type="SAM" id="MobiDB-lite"/>
    </source>
</evidence>
<dbReference type="Proteomes" id="UP001190700">
    <property type="component" value="Unassembled WGS sequence"/>
</dbReference>
<comment type="caution">
    <text evidence="2">The sequence shown here is derived from an EMBL/GenBank/DDBJ whole genome shotgun (WGS) entry which is preliminary data.</text>
</comment>
<gene>
    <name evidence="2" type="ORF">CYMTET_31798</name>
</gene>
<protein>
    <submittedName>
        <fullName evidence="2">Uncharacterized protein</fullName>
    </submittedName>
</protein>
<feature type="region of interest" description="Disordered" evidence="1">
    <location>
        <begin position="1"/>
        <end position="22"/>
    </location>
</feature>
<sequence length="149" mass="16493">MSEHDKTKGLSDTKHEATVEVDSTRTSLVGEEEVIKLSEGAEAEIPERGFAPDVQWDKTVWGYFSSVYGEEKLREISRSLTRPPAHSCFRVNTTFLDPASAAANLEEHLAQATPMGATSAFSIERKFDTLLVRGKGQQVVDYMQAGTRE</sequence>
<feature type="compositionally biased region" description="Basic and acidic residues" evidence="1">
    <location>
        <begin position="1"/>
        <end position="18"/>
    </location>
</feature>
<proteinExistence type="predicted"/>
<dbReference type="EMBL" id="LGRX02018952">
    <property type="protein sequence ID" value="KAK3259194.1"/>
    <property type="molecule type" value="Genomic_DNA"/>
</dbReference>
<name>A0AAE0FGA7_9CHLO</name>